<gene>
    <name evidence="1" type="ORF">H9Q08_03270</name>
</gene>
<dbReference type="RefSeq" id="WP_235130088.1">
    <property type="nucleotide sequence ID" value="NZ_JACSGT010000001.1"/>
</dbReference>
<evidence type="ECO:0000313" key="1">
    <source>
        <dbReference type="EMBL" id="MCF2218319.1"/>
    </source>
</evidence>
<sequence>MKISKIPTDYLFIKSIDSSEFSDFAIIRTTEQWRELCKERIKAVKPFENDDFFKWLNYKDEAIDFFRFSNECFTEIEDWFQSIEMFFVETDEEEISQLKPLGFVLNSYQMQVFNDGNAIYNAFEKHLGSEYWTVQFSLNELVQTT</sequence>
<protein>
    <submittedName>
        <fullName evidence="1">Uncharacterized protein</fullName>
    </submittedName>
</protein>
<organism evidence="1 2">
    <name type="scientific">Chryseobacterium indicum</name>
    <dbReference type="NCBI Taxonomy" id="2766954"/>
    <lineage>
        <taxon>Bacteria</taxon>
        <taxon>Pseudomonadati</taxon>
        <taxon>Bacteroidota</taxon>
        <taxon>Flavobacteriia</taxon>
        <taxon>Flavobacteriales</taxon>
        <taxon>Weeksellaceae</taxon>
        <taxon>Chryseobacterium group</taxon>
        <taxon>Chryseobacterium</taxon>
    </lineage>
</organism>
<name>A0ABS9C2A9_9FLAO</name>
<dbReference type="Proteomes" id="UP001430374">
    <property type="component" value="Unassembled WGS sequence"/>
</dbReference>
<proteinExistence type="predicted"/>
<comment type="caution">
    <text evidence="1">The sequence shown here is derived from an EMBL/GenBank/DDBJ whole genome shotgun (WGS) entry which is preliminary data.</text>
</comment>
<keyword evidence="2" id="KW-1185">Reference proteome</keyword>
<accession>A0ABS9C2A9</accession>
<reference evidence="1" key="1">
    <citation type="submission" date="2021-08" db="EMBL/GenBank/DDBJ databases">
        <title>Complete genome sequence of Chryseobacterium sp strain PS-8.</title>
        <authorList>
            <person name="Das S.K."/>
        </authorList>
    </citation>
    <scope>NUCLEOTIDE SEQUENCE</scope>
    <source>
        <strain evidence="1">PS-8</strain>
    </source>
</reference>
<evidence type="ECO:0000313" key="2">
    <source>
        <dbReference type="Proteomes" id="UP001430374"/>
    </source>
</evidence>
<dbReference type="EMBL" id="JACSGT010000001">
    <property type="protein sequence ID" value="MCF2218319.1"/>
    <property type="molecule type" value="Genomic_DNA"/>
</dbReference>